<organism evidence="1 2">
    <name type="scientific">Catharanthus roseus</name>
    <name type="common">Madagascar periwinkle</name>
    <name type="synonym">Vinca rosea</name>
    <dbReference type="NCBI Taxonomy" id="4058"/>
    <lineage>
        <taxon>Eukaryota</taxon>
        <taxon>Viridiplantae</taxon>
        <taxon>Streptophyta</taxon>
        <taxon>Embryophyta</taxon>
        <taxon>Tracheophyta</taxon>
        <taxon>Spermatophyta</taxon>
        <taxon>Magnoliopsida</taxon>
        <taxon>eudicotyledons</taxon>
        <taxon>Gunneridae</taxon>
        <taxon>Pentapetalae</taxon>
        <taxon>asterids</taxon>
        <taxon>lamiids</taxon>
        <taxon>Gentianales</taxon>
        <taxon>Apocynaceae</taxon>
        <taxon>Rauvolfioideae</taxon>
        <taxon>Vinceae</taxon>
        <taxon>Catharanthinae</taxon>
        <taxon>Catharanthus</taxon>
    </lineage>
</organism>
<evidence type="ECO:0000313" key="2">
    <source>
        <dbReference type="Proteomes" id="UP001060085"/>
    </source>
</evidence>
<sequence length="208" mass="21707">MIMKEEAHRKLLRNIDTGSEAMVFATPKSVECTHCFKPEHEAENCYLLVGFPTLPLEHWLGDRNFNEMAPTDGEVATDTVSPEAEAATAGVGAGRPWAGQSDPAEAAPFSSFAASSTDHSHGWAAAASNSALEDAEHNSAAQTAMTGEPSLRYGTAATAAGKLTPTQTPSAHPFAAHLVSAQLPAAQAPSIQLSTNPHPPAQSPVLLT</sequence>
<gene>
    <name evidence="1" type="ORF">M9H77_24300</name>
</gene>
<dbReference type="Proteomes" id="UP001060085">
    <property type="component" value="Linkage Group LG05"/>
</dbReference>
<keyword evidence="2" id="KW-1185">Reference proteome</keyword>
<evidence type="ECO:0000313" key="1">
    <source>
        <dbReference type="EMBL" id="KAI5664977.1"/>
    </source>
</evidence>
<accession>A0ACC0AVC2</accession>
<protein>
    <submittedName>
        <fullName evidence="1">Uncharacterized protein</fullName>
    </submittedName>
</protein>
<name>A0ACC0AVC2_CATRO</name>
<dbReference type="EMBL" id="CM044705">
    <property type="protein sequence ID" value="KAI5664977.1"/>
    <property type="molecule type" value="Genomic_DNA"/>
</dbReference>
<proteinExistence type="predicted"/>
<reference evidence="2" key="1">
    <citation type="journal article" date="2023" name="Nat. Plants">
        <title>Single-cell RNA sequencing provides a high-resolution roadmap for understanding the multicellular compartmentation of specialized metabolism.</title>
        <authorList>
            <person name="Sun S."/>
            <person name="Shen X."/>
            <person name="Li Y."/>
            <person name="Li Y."/>
            <person name="Wang S."/>
            <person name="Li R."/>
            <person name="Zhang H."/>
            <person name="Shen G."/>
            <person name="Guo B."/>
            <person name="Wei J."/>
            <person name="Xu J."/>
            <person name="St-Pierre B."/>
            <person name="Chen S."/>
            <person name="Sun C."/>
        </authorList>
    </citation>
    <scope>NUCLEOTIDE SEQUENCE [LARGE SCALE GENOMIC DNA]</scope>
</reference>
<comment type="caution">
    <text evidence="1">The sequence shown here is derived from an EMBL/GenBank/DDBJ whole genome shotgun (WGS) entry which is preliminary data.</text>
</comment>